<feature type="region of interest" description="Disordered" evidence="1">
    <location>
        <begin position="612"/>
        <end position="661"/>
    </location>
</feature>
<feature type="compositionally biased region" description="Low complexity" evidence="1">
    <location>
        <begin position="1108"/>
        <end position="1119"/>
    </location>
</feature>
<evidence type="ECO:0000256" key="1">
    <source>
        <dbReference type="SAM" id="MobiDB-lite"/>
    </source>
</evidence>
<dbReference type="Proteomes" id="UP000663844">
    <property type="component" value="Unassembled WGS sequence"/>
</dbReference>
<feature type="region of interest" description="Disordered" evidence="1">
    <location>
        <begin position="685"/>
        <end position="711"/>
    </location>
</feature>
<feature type="compositionally biased region" description="Polar residues" evidence="1">
    <location>
        <begin position="697"/>
        <end position="711"/>
    </location>
</feature>
<comment type="caution">
    <text evidence="3">The sequence shown here is derived from an EMBL/GenBank/DDBJ whole genome shotgun (WGS) entry which is preliminary data.</text>
</comment>
<feature type="region of interest" description="Disordered" evidence="1">
    <location>
        <begin position="466"/>
        <end position="487"/>
    </location>
</feature>
<feature type="region of interest" description="Disordered" evidence="1">
    <location>
        <begin position="871"/>
        <end position="986"/>
    </location>
</feature>
<feature type="compositionally biased region" description="Polar residues" evidence="1">
    <location>
        <begin position="875"/>
        <end position="889"/>
    </location>
</feature>
<dbReference type="EMBL" id="CAJOAZ010000042">
    <property type="protein sequence ID" value="CAF3503704.1"/>
    <property type="molecule type" value="Genomic_DNA"/>
</dbReference>
<evidence type="ECO:0000313" key="3">
    <source>
        <dbReference type="EMBL" id="CAF3503704.1"/>
    </source>
</evidence>
<feature type="compositionally biased region" description="Polar residues" evidence="1">
    <location>
        <begin position="632"/>
        <end position="661"/>
    </location>
</feature>
<dbReference type="EMBL" id="CAJNOG010000005">
    <property type="protein sequence ID" value="CAF0731740.1"/>
    <property type="molecule type" value="Genomic_DNA"/>
</dbReference>
<feature type="compositionally biased region" description="Basic and acidic residues" evidence="1">
    <location>
        <begin position="944"/>
        <end position="956"/>
    </location>
</feature>
<organism evidence="3 4">
    <name type="scientific">Adineta steineri</name>
    <dbReference type="NCBI Taxonomy" id="433720"/>
    <lineage>
        <taxon>Eukaryota</taxon>
        <taxon>Metazoa</taxon>
        <taxon>Spiralia</taxon>
        <taxon>Gnathifera</taxon>
        <taxon>Rotifera</taxon>
        <taxon>Eurotatoria</taxon>
        <taxon>Bdelloidea</taxon>
        <taxon>Adinetida</taxon>
        <taxon>Adinetidae</taxon>
        <taxon>Adineta</taxon>
    </lineage>
</organism>
<sequence>MQQLSTLDTTRPLDFDNLNLIIRPRAPRRRQSGASIIPFRPYVKRLTSVRLPHSYANGRDNWVESGRRESYFEQKNARCIGSLFDDCGTSEVIRWDIEGESTRLPMMCKFWMIVDGAVVERGKPRMVQDAAVQVYVAGHSLRSIIAAQNQQLNRTVVTRYDRRRRHSWHDVNEYHSVPYFQYTSSIHCGSSIAIQCNEQSEHFMSTQEYLPFIEEETADEHYLMKTEKHNAQEIIHHYELPQYRAQINITTETEQEDTIQTISSDWETLETAYENHGIYSRYTEDNISFQSRDSAITTRTGMTYSDRSISTRDDADYMQRSIGTGSDVGYFDQSISTRDDIDYTHHSIATGNDIEYSDQSVATRDDMEYTHHSIAIGNDLQYNEQSVSTRDDTESIYYSIATGHDLEYFDQSNSTRDDAEYTHQSIATGNDTQYSDHSVATHDDVKYADRAMSTYDDVTYTNQSVATHDDIQHSHQSVSTRDDADYTHKSIATGNDTEYADRSMSTYDDVKYSNQSTATGDNIEYSNQSVSTRDDIKYINQSVTTDNNIEYSHQSVGTHDNVAYSSQSVSTHDDIAYSNQSTGTHDGTEYLHQSVGTHDNVAYSNQSVSTHDGIAYSNQSTGTRDDNEHTHQSIATGNDIEYSNQSTATHDGTEYSNQSVGTHDNIAYSNQSVSTHDGIAYSNQSTATRDDNEHTHQSIATGNDIEYSNQSTATHDGTEYLHQSVGTHDNIAYSNQSVSTHDGIAYSNQSTGTRDDNEHTYQSIATGSDAEYLNQSVSTADNTEYSHRAVATHDDIEYLHQSVGTHDDIKYLNQSISTNDDTGYLTQSTATHHDIQYSSQSVATGTDYPDYWLNFSTNALLSEYTIDQNEERESSVFSPRLNDQSIQTEFEQDTDIELNRTRSPSSRSSRTPVTSSSVTISNHIQVVDQIDDENPPRRSAPFLSHRERLDSHRDFDSPFSDNPIETSSTRYSNRSRRQTSSSRHSDAGYISFETALNRQSYSTPDFDITVLQQPRSNNETNHIIQTEGLETESICTLECLAQRYERTLQDRRQAIAVINDQLLDIGGVLQRYRQRIREPVSVPVQSNNAIRVSRDIVTASPKPRQERSSSPVSSTGSTRSKYRFLPSTSREEIHQDYLPSPLIYITTPILNSPRQPIIQTEYCNICLTDHGEGSAWIRYNEQRLETLQQRIDLMLEFNDMEDVQSSSISSSDSVRNIARASSTQRIDNILMGRSQRRNQLAYNNDQISVPHRTNYRSSRNMNSMVSEFSHYSPRNLSRSILPASKRVRISTNDILIPNQADLHEPMLSSSSQSIPRPIVSILRRNNINLTSRLHGSNEISQLGRRDMNRNRSMIDQFTIPRYYRLYNDVGFREVYDFSCVLDSYLNRTTSQDYSSMIQHFALDHQIPAPIISAA</sequence>
<evidence type="ECO:0000313" key="2">
    <source>
        <dbReference type="EMBL" id="CAF0731740.1"/>
    </source>
</evidence>
<accession>A0A818HBI4</accession>
<protein>
    <submittedName>
        <fullName evidence="3">Uncharacterized protein</fullName>
    </submittedName>
</protein>
<name>A0A818HBI4_9BILA</name>
<feature type="region of interest" description="Disordered" evidence="1">
    <location>
        <begin position="1093"/>
        <end position="1124"/>
    </location>
</feature>
<dbReference type="Proteomes" id="UP000663845">
    <property type="component" value="Unassembled WGS sequence"/>
</dbReference>
<feature type="compositionally biased region" description="Low complexity" evidence="1">
    <location>
        <begin position="966"/>
        <end position="982"/>
    </location>
</feature>
<reference evidence="3" key="1">
    <citation type="submission" date="2021-02" db="EMBL/GenBank/DDBJ databases">
        <authorList>
            <person name="Nowell W R."/>
        </authorList>
    </citation>
    <scope>NUCLEOTIDE SEQUENCE</scope>
</reference>
<gene>
    <name evidence="2" type="ORF">JYZ213_LOCUS1258</name>
    <name evidence="3" type="ORF">OXD698_LOCUS1468</name>
</gene>
<feature type="compositionally biased region" description="Low complexity" evidence="1">
    <location>
        <begin position="901"/>
        <end position="919"/>
    </location>
</feature>
<evidence type="ECO:0000313" key="4">
    <source>
        <dbReference type="Proteomes" id="UP000663844"/>
    </source>
</evidence>
<proteinExistence type="predicted"/>
<feature type="compositionally biased region" description="Polar residues" evidence="1">
    <location>
        <begin position="612"/>
        <end position="622"/>
    </location>
</feature>